<evidence type="ECO:0000256" key="2">
    <source>
        <dbReference type="ARBA" id="ARBA00023015"/>
    </source>
</evidence>
<organism evidence="7 8">
    <name type="scientific">Crotalaria pallida</name>
    <name type="common">Smooth rattlebox</name>
    <name type="synonym">Crotalaria striata</name>
    <dbReference type="NCBI Taxonomy" id="3830"/>
    <lineage>
        <taxon>Eukaryota</taxon>
        <taxon>Viridiplantae</taxon>
        <taxon>Streptophyta</taxon>
        <taxon>Embryophyta</taxon>
        <taxon>Tracheophyta</taxon>
        <taxon>Spermatophyta</taxon>
        <taxon>Magnoliopsida</taxon>
        <taxon>eudicotyledons</taxon>
        <taxon>Gunneridae</taxon>
        <taxon>Pentapetalae</taxon>
        <taxon>rosids</taxon>
        <taxon>fabids</taxon>
        <taxon>Fabales</taxon>
        <taxon>Fabaceae</taxon>
        <taxon>Papilionoideae</taxon>
        <taxon>50 kb inversion clade</taxon>
        <taxon>genistoids sensu lato</taxon>
        <taxon>core genistoids</taxon>
        <taxon>Crotalarieae</taxon>
        <taxon>Crotalaria</taxon>
    </lineage>
</organism>
<evidence type="ECO:0000256" key="4">
    <source>
        <dbReference type="ARBA" id="ARBA00023242"/>
    </source>
</evidence>
<dbReference type="EMBL" id="JAYWIO010000005">
    <property type="protein sequence ID" value="KAK7259396.1"/>
    <property type="molecule type" value="Genomic_DNA"/>
</dbReference>
<dbReference type="Pfam" id="PF25826">
    <property type="entry name" value="DUF7952"/>
    <property type="match status" value="1"/>
</dbReference>
<dbReference type="Gene3D" id="1.10.10.60">
    <property type="entry name" value="Homeodomain-like"/>
    <property type="match status" value="1"/>
</dbReference>
<evidence type="ECO:0000256" key="1">
    <source>
        <dbReference type="ARBA" id="ARBA00004123"/>
    </source>
</evidence>
<dbReference type="PANTHER" id="PTHR13859">
    <property type="entry name" value="ATROPHIN-RELATED"/>
    <property type="match status" value="1"/>
</dbReference>
<evidence type="ECO:0000259" key="6">
    <source>
        <dbReference type="PROSITE" id="PS51293"/>
    </source>
</evidence>
<keyword evidence="4" id="KW-0539">Nucleus</keyword>
<dbReference type="PANTHER" id="PTHR13859:SF11">
    <property type="entry name" value="GRUNGE, ISOFORM J"/>
    <property type="match status" value="1"/>
</dbReference>
<evidence type="ECO:0000256" key="5">
    <source>
        <dbReference type="SAM" id="MobiDB-lite"/>
    </source>
</evidence>
<feature type="region of interest" description="Disordered" evidence="5">
    <location>
        <begin position="614"/>
        <end position="636"/>
    </location>
</feature>
<evidence type="ECO:0000313" key="8">
    <source>
        <dbReference type="Proteomes" id="UP001372338"/>
    </source>
</evidence>
<feature type="region of interest" description="Disordered" evidence="5">
    <location>
        <begin position="659"/>
        <end position="696"/>
    </location>
</feature>
<dbReference type="InterPro" id="IPR057712">
    <property type="entry name" value="DUF7952"/>
</dbReference>
<proteinExistence type="predicted"/>
<feature type="compositionally biased region" description="Polar residues" evidence="5">
    <location>
        <begin position="675"/>
        <end position="685"/>
    </location>
</feature>
<keyword evidence="3" id="KW-0804">Transcription</keyword>
<dbReference type="Pfam" id="PF24662">
    <property type="entry name" value="DUF7650"/>
    <property type="match status" value="1"/>
</dbReference>
<evidence type="ECO:0000256" key="3">
    <source>
        <dbReference type="ARBA" id="ARBA00023163"/>
    </source>
</evidence>
<dbReference type="SUPFAM" id="SSF46689">
    <property type="entry name" value="Homeodomain-like"/>
    <property type="match status" value="1"/>
</dbReference>
<dbReference type="PROSITE" id="PS51293">
    <property type="entry name" value="SANT"/>
    <property type="match status" value="1"/>
</dbReference>
<keyword evidence="2" id="KW-0805">Transcription regulation</keyword>
<dbReference type="InterPro" id="IPR009057">
    <property type="entry name" value="Homeodomain-like_sf"/>
</dbReference>
<comment type="caution">
    <text evidence="7">The sequence shown here is derived from an EMBL/GenBank/DDBJ whole genome shotgun (WGS) entry which is preliminary data.</text>
</comment>
<feature type="compositionally biased region" description="Low complexity" evidence="5">
    <location>
        <begin position="663"/>
        <end position="674"/>
    </location>
</feature>
<feature type="domain" description="SANT" evidence="6">
    <location>
        <begin position="133"/>
        <end position="185"/>
    </location>
</feature>
<dbReference type="Proteomes" id="UP001372338">
    <property type="component" value="Unassembled WGS sequence"/>
</dbReference>
<dbReference type="AlphaFoldDB" id="A0AAN9EN81"/>
<comment type="subcellular location">
    <subcellularLocation>
        <location evidence="1">Nucleus</location>
    </subcellularLocation>
</comment>
<keyword evidence="8" id="KW-1185">Reference proteome</keyword>
<gene>
    <name evidence="7" type="ORF">RIF29_25003</name>
</gene>
<dbReference type="InterPro" id="IPR056067">
    <property type="entry name" value="DUF7650"/>
</dbReference>
<accession>A0AAN9EN81</accession>
<dbReference type="GO" id="GO:0003714">
    <property type="term" value="F:transcription corepressor activity"/>
    <property type="evidence" value="ECO:0007669"/>
    <property type="project" value="TreeGrafter"/>
</dbReference>
<dbReference type="InterPro" id="IPR017884">
    <property type="entry name" value="SANT_dom"/>
</dbReference>
<dbReference type="GO" id="GO:0005634">
    <property type="term" value="C:nucleus"/>
    <property type="evidence" value="ECO:0007669"/>
    <property type="project" value="UniProtKB-SubCell"/>
</dbReference>
<sequence length="723" mass="79716">MASRGFNVKKEPNEANSYERSFTVGVDDKFLDPEKGPHVGEDFQANIPSLVVPPYLSRRTKMRRYSKLPESISITSRITRIWPLESAASEKGPVTKNVGRFPNFQSSCSKNSYPEVKTELHQLGSKALLPGLLVPPSWTEMEKDSFLLSLYAFGKNFKLLKKFVGSKSAGDIMYYYYGRFYTSEEYLRWVQCRKSKTKRFVCGKKIFTGCRQQELLARLFSKVSKDSQSLLVKISTNLGLEKISFQEYVFALKDIVGVELLIAAVGIGGRGKLDLTSAAFDLKKTTCTSLPLPEIPTGKVSSSLTPAQIVKTLTASCRLSKSRASNLFWEAVWPRLLANGWHSEQSTDYVPSGSKPHLVFLMPGVKKFSIRKPVNGNHYFDSISDVLHKVASEPGLLETDILATDGSEERIKREDKQHPDGVSNKQQTCYLQPLRSKCKKDLHKFTIVDTSMVHGMDQSKVRQLRSLPFQTVSSSSESEQETSQNSEDIVELACPAYPIEDQVALDEGRATENQMAGKMSGGNSNARMLIDLNFPDVSRKLREVGKPSPMVLKQNDSLYANTSSSPNIGCSSKAPQKLPIAVGKASPMVLKINDGPRANTLSSPYVATQPSEIKKHFPDGHEGMQPSNGIRRHSSRNRPLTAKALEALELGFLNATRKRKNAAEPSASNSNSQSLQVSGGTNVSVASDKGSGNAMAGTRKEAKNVIPAYSCVIDLTSEDPYNV</sequence>
<evidence type="ECO:0000313" key="7">
    <source>
        <dbReference type="EMBL" id="KAK7259396.1"/>
    </source>
</evidence>
<protein>
    <recommendedName>
        <fullName evidence="6">SANT domain-containing protein</fullName>
    </recommendedName>
</protein>
<name>A0AAN9EN81_CROPI</name>
<reference evidence="7 8" key="1">
    <citation type="submission" date="2024-01" db="EMBL/GenBank/DDBJ databases">
        <title>The genomes of 5 underutilized Papilionoideae crops provide insights into root nodulation and disease resistanc.</title>
        <authorList>
            <person name="Yuan L."/>
        </authorList>
    </citation>
    <scope>NUCLEOTIDE SEQUENCE [LARGE SCALE GENOMIC DNA]</scope>
    <source>
        <strain evidence="7">ZHUSHIDOU_FW_LH</strain>
        <tissue evidence="7">Leaf</tissue>
    </source>
</reference>